<protein>
    <recommendedName>
        <fullName evidence="1">Bacterial toxin 44 domain-containing protein</fullName>
    </recommendedName>
</protein>
<name>A0A1V4ITM9_9CLOT</name>
<dbReference type="AlphaFoldDB" id="A0A1V4ITM9"/>
<sequence length="182" mass="20651">MHKYVSIFDERISLGIFEIDSNNNLVKSYNYTEKEPIIQLDIVTFNLDSVFTSNGDTMIKTRYVYTFTYGEGLGILELGEFFANKVKTGGSWDYKQQLGTKKLYRARVNGATVDMAGEDIGNANYGFAGRKGFSAKLLRTAAGAYQICSRTSELGWYKTYFDDPNDQYWINRGINYSEGKGF</sequence>
<comment type="caution">
    <text evidence="2">The sequence shown here is derived from an EMBL/GenBank/DDBJ whole genome shotgun (WGS) entry which is preliminary data.</text>
</comment>
<dbReference type="RefSeq" id="WP_139375972.1">
    <property type="nucleotide sequence ID" value="NZ_MZGV01000009.1"/>
</dbReference>
<evidence type="ECO:0000313" key="2">
    <source>
        <dbReference type="EMBL" id="OPJ63391.1"/>
    </source>
</evidence>
<proteinExistence type="predicted"/>
<gene>
    <name evidence="2" type="ORF">CLORY_11730</name>
</gene>
<keyword evidence="3" id="KW-1185">Reference proteome</keyword>
<dbReference type="Pfam" id="PF15607">
    <property type="entry name" value="Ntox44"/>
    <property type="match status" value="1"/>
</dbReference>
<dbReference type="InterPro" id="IPR028946">
    <property type="entry name" value="Ntox44"/>
</dbReference>
<evidence type="ECO:0000259" key="1">
    <source>
        <dbReference type="Pfam" id="PF15607"/>
    </source>
</evidence>
<reference evidence="2 3" key="1">
    <citation type="submission" date="2017-03" db="EMBL/GenBank/DDBJ databases">
        <title>Genome sequence of Clostridium oryzae DSM 28571.</title>
        <authorList>
            <person name="Poehlein A."/>
            <person name="Daniel R."/>
        </authorList>
    </citation>
    <scope>NUCLEOTIDE SEQUENCE [LARGE SCALE GENOMIC DNA]</scope>
    <source>
        <strain evidence="2 3">DSM 28571</strain>
    </source>
</reference>
<dbReference type="OrthoDB" id="2161905at2"/>
<organism evidence="2 3">
    <name type="scientific">Clostridium oryzae</name>
    <dbReference type="NCBI Taxonomy" id="1450648"/>
    <lineage>
        <taxon>Bacteria</taxon>
        <taxon>Bacillati</taxon>
        <taxon>Bacillota</taxon>
        <taxon>Clostridia</taxon>
        <taxon>Eubacteriales</taxon>
        <taxon>Clostridiaceae</taxon>
        <taxon>Clostridium</taxon>
    </lineage>
</organism>
<feature type="domain" description="Bacterial toxin 44" evidence="1">
    <location>
        <begin position="82"/>
        <end position="177"/>
    </location>
</feature>
<dbReference type="EMBL" id="MZGV01000009">
    <property type="protein sequence ID" value="OPJ63391.1"/>
    <property type="molecule type" value="Genomic_DNA"/>
</dbReference>
<evidence type="ECO:0000313" key="3">
    <source>
        <dbReference type="Proteomes" id="UP000190080"/>
    </source>
</evidence>
<dbReference type="Proteomes" id="UP000190080">
    <property type="component" value="Unassembled WGS sequence"/>
</dbReference>
<accession>A0A1V4ITM9</accession>